<dbReference type="InterPro" id="IPR008016">
    <property type="entry name" value="Gp10"/>
</dbReference>
<dbReference type="RefSeq" id="YP_010110037.1">
    <property type="nucleotide sequence ID" value="NC_055866.1"/>
</dbReference>
<dbReference type="GeneID" id="65128326"/>
<reference evidence="2 3" key="1">
    <citation type="submission" date="2020-07" db="EMBL/GenBank/DDBJ databases">
        <title>Bacteriophage application to control the infection of dental root canal with multi- drug resistant Enterococcus faecalis.</title>
        <authorList>
            <person name="El-Telbany M."/>
            <person name="El-Didamony G."/>
            <person name="Askora A."/>
            <person name="El-Shibiny A."/>
            <person name="Ariny E."/>
            <person name="Connerton I.F."/>
            <person name="Abudalla D."/>
        </authorList>
    </citation>
    <scope>NUCLEOTIDE SEQUENCE [LARGE SCALE GENOMIC DNA]</scope>
</reference>
<dbReference type="EMBL" id="MT757399">
    <property type="protein sequence ID" value="QOC55080.1"/>
    <property type="molecule type" value="Genomic_DNA"/>
</dbReference>
<evidence type="ECO:0000256" key="1">
    <source>
        <dbReference type="SAM" id="MobiDB-lite"/>
    </source>
</evidence>
<keyword evidence="3" id="KW-1185">Reference proteome</keyword>
<accession>A0A7L7SNI6</accession>
<feature type="compositionally biased region" description="Polar residues" evidence="1">
    <location>
        <begin position="320"/>
        <end position="339"/>
    </location>
</feature>
<dbReference type="KEGG" id="vg:65128326"/>
<dbReference type="SUPFAM" id="SSF56826">
    <property type="entry name" value="Upper collar protein gp10 (connector protein)"/>
    <property type="match status" value="1"/>
</dbReference>
<dbReference type="Pfam" id="PF05352">
    <property type="entry name" value="Phage_connector"/>
    <property type="match status" value="1"/>
</dbReference>
<evidence type="ECO:0000313" key="2">
    <source>
        <dbReference type="EMBL" id="QOC55080.1"/>
    </source>
</evidence>
<protein>
    <submittedName>
        <fullName evidence="2">Capsid and scaffold protein</fullName>
    </submittedName>
</protein>
<dbReference type="InterPro" id="IPR036199">
    <property type="entry name" value="Gp10_sf"/>
</dbReference>
<feature type="region of interest" description="Disordered" evidence="1">
    <location>
        <begin position="318"/>
        <end position="348"/>
    </location>
</feature>
<feature type="compositionally biased region" description="Polar residues" evidence="1">
    <location>
        <begin position="260"/>
        <end position="277"/>
    </location>
</feature>
<sequence>MFNPQFNDGLESELRLKVAERVTTHRDRFARILYNRYLEILPTIITYVDLSDKKLAIDWLKVEVALRGGYDCIIGETKSGAIRLLGISTNKLTVSDPANFVISNPLNDRDIQWLISKEHRLPIMKEITEIDDCQTGNFIVLRNKILNYTSDYEIVKHYAMELAEIVCSRYSLKMQSKITTFIIGEPNDQTAEQIVESLYNGAPFVNITGAFDPDEHIQTFDGSNISTLMTELKREYSNALNELNSMIGLSGLGVDKESGVTESESNSGEAYQTANGNVNIESRKNGLDKLNKRYGAKVYPVMNDKMVTKLTILNEKLGGEQQNGSNNNLPNGYPTNGTPETGEERVLQ</sequence>
<proteinExistence type="predicted"/>
<dbReference type="Proteomes" id="UP000516539">
    <property type="component" value="Segment"/>
</dbReference>
<feature type="region of interest" description="Disordered" evidence="1">
    <location>
        <begin position="258"/>
        <end position="277"/>
    </location>
</feature>
<evidence type="ECO:0000313" key="3">
    <source>
        <dbReference type="Proteomes" id="UP000516539"/>
    </source>
</evidence>
<organism evidence="2 3">
    <name type="scientific">Enterococcus phage AE4_17</name>
    <dbReference type="NCBI Taxonomy" id="2759198"/>
    <lineage>
        <taxon>Viruses</taxon>
        <taxon>Duplodnaviria</taxon>
        <taxon>Heunggongvirae</taxon>
        <taxon>Uroviricota</taxon>
        <taxon>Caudoviricetes</taxon>
        <taxon>Rountreeviridae</taxon>
        <taxon>Sarlesvirinae</taxon>
        <taxon>Copernicusvirus</taxon>
        <taxon>Copernicusvirus AE417</taxon>
    </lineage>
</organism>
<name>A0A7L7SNI6_9CAUD</name>